<name>A0A9W6GGP5_9FUSO</name>
<dbReference type="AlphaFoldDB" id="A0A9W6GGP5"/>
<dbReference type="RefSeq" id="WP_281833088.1">
    <property type="nucleotide sequence ID" value="NZ_BSDY01000002.1"/>
</dbReference>
<sequence length="230" mass="26813">MLIKFGKKEHMESLMKGTVYMNSMEFFKAYEDCNNIGDQEEGVQKILQPDHTKITIGPVEFEKDGKLIKIPERTLSKENGLINLKINLDISNINLFCLYKISLEKICKDNLIFHLPQEIKDDENYTHCVIFNDPQKFVEKLNYSAKNKSNDFQAKVIEYVDKDSYHGEVGIFKKFKKYEHQNEYRIALVPDQQYRGSNNEFVLEIGDLSDIALLMETSQLEDSLEISYSE</sequence>
<keyword evidence="2" id="KW-1185">Reference proteome</keyword>
<dbReference type="EMBL" id="BSDY01000002">
    <property type="protein sequence ID" value="GLI54924.1"/>
    <property type="molecule type" value="Genomic_DNA"/>
</dbReference>
<accession>A0A9W6GGP5</accession>
<gene>
    <name evidence="1" type="ORF">PM10SUCC1_04390</name>
</gene>
<proteinExistence type="predicted"/>
<reference evidence="1" key="1">
    <citation type="submission" date="2022-12" db="EMBL/GenBank/DDBJ databases">
        <title>Reference genome sequencing for broad-spectrum identification of bacterial and archaeal isolates by mass spectrometry.</title>
        <authorList>
            <person name="Sekiguchi Y."/>
            <person name="Tourlousse D.M."/>
        </authorList>
    </citation>
    <scope>NUCLEOTIDE SEQUENCE</scope>
    <source>
        <strain evidence="1">10succ1</strain>
    </source>
</reference>
<evidence type="ECO:0000313" key="2">
    <source>
        <dbReference type="Proteomes" id="UP001144471"/>
    </source>
</evidence>
<evidence type="ECO:0000313" key="1">
    <source>
        <dbReference type="EMBL" id="GLI54924.1"/>
    </source>
</evidence>
<organism evidence="1 2">
    <name type="scientific">Propionigenium maris DSM 9537</name>
    <dbReference type="NCBI Taxonomy" id="1123000"/>
    <lineage>
        <taxon>Bacteria</taxon>
        <taxon>Fusobacteriati</taxon>
        <taxon>Fusobacteriota</taxon>
        <taxon>Fusobacteriia</taxon>
        <taxon>Fusobacteriales</taxon>
        <taxon>Fusobacteriaceae</taxon>
        <taxon>Propionigenium</taxon>
    </lineage>
</organism>
<protein>
    <submittedName>
        <fullName evidence="1">Uncharacterized protein</fullName>
    </submittedName>
</protein>
<comment type="caution">
    <text evidence="1">The sequence shown here is derived from an EMBL/GenBank/DDBJ whole genome shotgun (WGS) entry which is preliminary data.</text>
</comment>
<dbReference type="Proteomes" id="UP001144471">
    <property type="component" value="Unassembled WGS sequence"/>
</dbReference>